<dbReference type="GO" id="GO:0016628">
    <property type="term" value="F:oxidoreductase activity, acting on the CH-CH group of donors, NAD or NADP as acceptor"/>
    <property type="evidence" value="ECO:0007669"/>
    <property type="project" value="InterPro"/>
</dbReference>
<evidence type="ECO:0000256" key="3">
    <source>
        <dbReference type="PIRNR" id="PIRNR000124"/>
    </source>
</evidence>
<dbReference type="Pfam" id="PF03721">
    <property type="entry name" value="UDPG_MGDP_dh_N"/>
    <property type="match status" value="1"/>
</dbReference>
<organism evidence="5 6">
    <name type="scientific">Schinkia azotoformans MEV2011</name>
    <dbReference type="NCBI Taxonomy" id="1348973"/>
    <lineage>
        <taxon>Bacteria</taxon>
        <taxon>Bacillati</taxon>
        <taxon>Bacillota</taxon>
        <taxon>Bacilli</taxon>
        <taxon>Bacillales</taxon>
        <taxon>Bacillaceae</taxon>
        <taxon>Calidifontibacillus/Schinkia group</taxon>
        <taxon>Schinkia</taxon>
    </lineage>
</organism>
<proteinExistence type="inferred from homology"/>
<evidence type="ECO:0000256" key="2">
    <source>
        <dbReference type="ARBA" id="ARBA00023027"/>
    </source>
</evidence>
<sequence>MRKKNRYFGSYLIFASKGEILMTVLSSKDLSTLAESLIEKFQNKTAIIGVVGLGYVGLPLAVEKAKAGFHVIGFDVQEKRTDMVNNGINFIGDVVDDDLREIVQDKRLKATTDYSLISEVDAVAICVPTPLDMYQQPDTSYVEASTKEISKYIKPGMLVVLESTTYPGTTEELVRPILEGSGLRCGEDFFLAYSPERVDPGNKHFKTKNTPKVVGGVTNDCTKVAASLYRSVLEGEVHEVSSPAVAEMEKIYENTFRHVNIALANEMAILCNKMGIDVWEVIDAAKTKPYGFMPFYPGPGLGGHCIPIDPFYLTWKAREYNYHTKFIELAGEINNSMPDFVVEKMASILNDVKKPLNGSKVLLLGVAYKKDIDDLRESPVLKIIEILEQKGVLVAYHDPFIASFVHNGKCYESISLNKEVLESIDLTVVTTDHSDVDYSLVTEYANQILDTRNAMKNINQDLENYFRL</sequence>
<feature type="domain" description="UDP-glucose/GDP-mannose dehydrogenase C-terminal" evidence="4">
    <location>
        <begin position="362"/>
        <end position="457"/>
    </location>
</feature>
<evidence type="ECO:0000259" key="4">
    <source>
        <dbReference type="SMART" id="SM00984"/>
    </source>
</evidence>
<dbReference type="GO" id="GO:0047004">
    <property type="term" value="F:UDP-N-acetylglucosamine 6-dehydrogenase activity"/>
    <property type="evidence" value="ECO:0007669"/>
    <property type="project" value="UniProtKB-EC"/>
</dbReference>
<dbReference type="InterPro" id="IPR014026">
    <property type="entry name" value="UDP-Glc/GDP-Man_DH_dimer"/>
</dbReference>
<evidence type="ECO:0000313" key="5">
    <source>
        <dbReference type="EMBL" id="KEF38841.1"/>
    </source>
</evidence>
<dbReference type="EC" id="1.1.1.136" evidence="5"/>
<dbReference type="PANTHER" id="PTHR43491:SF1">
    <property type="entry name" value="UDP-N-ACETYL-D-MANNOSAMINE DEHYDROGENASE"/>
    <property type="match status" value="1"/>
</dbReference>
<dbReference type="EMBL" id="JJRY01000005">
    <property type="protein sequence ID" value="KEF38841.1"/>
    <property type="molecule type" value="Genomic_DNA"/>
</dbReference>
<accession>A0A072NMZ7</accession>
<comment type="caution">
    <text evidence="5">The sequence shown here is derived from an EMBL/GenBank/DDBJ whole genome shotgun (WGS) entry which is preliminary data.</text>
</comment>
<dbReference type="NCBIfam" id="TIGR03026">
    <property type="entry name" value="NDP-sugDHase"/>
    <property type="match status" value="1"/>
</dbReference>
<gene>
    <name evidence="5" type="ORF">M670_01656</name>
</gene>
<evidence type="ECO:0000256" key="1">
    <source>
        <dbReference type="ARBA" id="ARBA00023002"/>
    </source>
</evidence>
<dbReference type="InterPro" id="IPR008927">
    <property type="entry name" value="6-PGluconate_DH-like_C_sf"/>
</dbReference>
<keyword evidence="1 5" id="KW-0560">Oxidoreductase</keyword>
<protein>
    <submittedName>
        <fullName evidence="5">Nucleotide sugar dehydrogenase</fullName>
        <ecNumber evidence="5">1.1.1.136</ecNumber>
    </submittedName>
</protein>
<dbReference type="PATRIC" id="fig|1348973.3.peg.1617"/>
<dbReference type="GO" id="GO:0000271">
    <property type="term" value="P:polysaccharide biosynthetic process"/>
    <property type="evidence" value="ECO:0007669"/>
    <property type="project" value="InterPro"/>
</dbReference>
<dbReference type="InterPro" id="IPR001732">
    <property type="entry name" value="UDP-Glc/GDP-Man_DH_N"/>
</dbReference>
<name>A0A072NMZ7_SCHAZ</name>
<dbReference type="SMART" id="SM00984">
    <property type="entry name" value="UDPG_MGDP_dh_C"/>
    <property type="match status" value="1"/>
</dbReference>
<dbReference type="InterPro" id="IPR017476">
    <property type="entry name" value="UDP-Glc/GDP-Man"/>
</dbReference>
<evidence type="ECO:0000313" key="6">
    <source>
        <dbReference type="Proteomes" id="UP000027936"/>
    </source>
</evidence>
<dbReference type="PANTHER" id="PTHR43491">
    <property type="entry name" value="UDP-N-ACETYL-D-MANNOSAMINE DEHYDROGENASE"/>
    <property type="match status" value="1"/>
</dbReference>
<dbReference type="AlphaFoldDB" id="A0A072NMZ7"/>
<dbReference type="InterPro" id="IPR028359">
    <property type="entry name" value="UDP_ManNAc/GlcNAc_DH"/>
</dbReference>
<dbReference type="Gene3D" id="3.40.50.720">
    <property type="entry name" value="NAD(P)-binding Rossmann-like Domain"/>
    <property type="match status" value="2"/>
</dbReference>
<dbReference type="Pfam" id="PF00984">
    <property type="entry name" value="UDPG_MGDP_dh"/>
    <property type="match status" value="1"/>
</dbReference>
<reference evidence="5 6" key="1">
    <citation type="submission" date="2014-04" db="EMBL/GenBank/DDBJ databases">
        <title>Draft genome sequence of Bacillus azotoformans MEV2011, a (co-) denitrifying strain unable to grow in the presence of oxygen.</title>
        <authorList>
            <person name="Nielsen M."/>
            <person name="Schreiber L."/>
            <person name="Finster K."/>
            <person name="Schramm A."/>
        </authorList>
    </citation>
    <scope>NUCLEOTIDE SEQUENCE [LARGE SCALE GENOMIC DNA]</scope>
    <source>
        <strain evidence="5 6">MEV2011</strain>
    </source>
</reference>
<dbReference type="PIRSF" id="PIRSF500136">
    <property type="entry name" value="UDP_ManNAc_DH"/>
    <property type="match status" value="1"/>
</dbReference>
<dbReference type="InterPro" id="IPR036291">
    <property type="entry name" value="NAD(P)-bd_dom_sf"/>
</dbReference>
<dbReference type="InterPro" id="IPR036220">
    <property type="entry name" value="UDP-Glc/GDP-Man_DH_C_sf"/>
</dbReference>
<dbReference type="PIRSF" id="PIRSF000124">
    <property type="entry name" value="UDPglc_GDPman_dh"/>
    <property type="match status" value="1"/>
</dbReference>
<dbReference type="SUPFAM" id="SSF51735">
    <property type="entry name" value="NAD(P)-binding Rossmann-fold domains"/>
    <property type="match status" value="1"/>
</dbReference>
<dbReference type="InterPro" id="IPR014027">
    <property type="entry name" value="UDP-Glc/GDP-Man_DH_C"/>
</dbReference>
<dbReference type="GO" id="GO:0051287">
    <property type="term" value="F:NAD binding"/>
    <property type="evidence" value="ECO:0007669"/>
    <property type="project" value="InterPro"/>
</dbReference>
<dbReference type="SUPFAM" id="SSF52413">
    <property type="entry name" value="UDP-glucose/GDP-mannose dehydrogenase C-terminal domain"/>
    <property type="match status" value="1"/>
</dbReference>
<comment type="similarity">
    <text evidence="3">Belongs to the UDP-glucose/GDP-mannose dehydrogenase family.</text>
</comment>
<dbReference type="Proteomes" id="UP000027936">
    <property type="component" value="Unassembled WGS sequence"/>
</dbReference>
<dbReference type="Pfam" id="PF03720">
    <property type="entry name" value="UDPG_MGDP_dh_C"/>
    <property type="match status" value="1"/>
</dbReference>
<dbReference type="SUPFAM" id="SSF48179">
    <property type="entry name" value="6-phosphogluconate dehydrogenase C-terminal domain-like"/>
    <property type="match status" value="1"/>
</dbReference>
<keyword evidence="2" id="KW-0520">NAD</keyword>